<dbReference type="GO" id="GO:0008010">
    <property type="term" value="F:structural constituent of chitin-based larval cuticle"/>
    <property type="evidence" value="ECO:0007669"/>
    <property type="project" value="TreeGrafter"/>
</dbReference>
<dbReference type="Pfam" id="PF00379">
    <property type="entry name" value="Chitin_bind_4"/>
    <property type="match status" value="1"/>
</dbReference>
<proteinExistence type="predicted"/>
<evidence type="ECO:0000313" key="6">
    <source>
        <dbReference type="Proteomes" id="UP000838878"/>
    </source>
</evidence>
<keyword evidence="1 3" id="KW-0193">Cuticle</keyword>
<protein>
    <submittedName>
        <fullName evidence="5">Uncharacterized protein</fullName>
    </submittedName>
</protein>
<evidence type="ECO:0000313" key="5">
    <source>
        <dbReference type="EMBL" id="CAH0727793.1"/>
    </source>
</evidence>
<dbReference type="PANTHER" id="PTHR10380:SF218">
    <property type="entry name" value="ADULT CUTICLE PROTEIN 65AA-RELATED"/>
    <property type="match status" value="1"/>
</dbReference>
<feature type="signal peptide" evidence="4">
    <location>
        <begin position="1"/>
        <end position="15"/>
    </location>
</feature>
<dbReference type="Proteomes" id="UP000838878">
    <property type="component" value="Chromosome 7"/>
</dbReference>
<organism evidence="5 6">
    <name type="scientific">Brenthis ino</name>
    <name type="common">lesser marbled fritillary</name>
    <dbReference type="NCBI Taxonomy" id="405034"/>
    <lineage>
        <taxon>Eukaryota</taxon>
        <taxon>Metazoa</taxon>
        <taxon>Ecdysozoa</taxon>
        <taxon>Arthropoda</taxon>
        <taxon>Hexapoda</taxon>
        <taxon>Insecta</taxon>
        <taxon>Pterygota</taxon>
        <taxon>Neoptera</taxon>
        <taxon>Endopterygota</taxon>
        <taxon>Lepidoptera</taxon>
        <taxon>Glossata</taxon>
        <taxon>Ditrysia</taxon>
        <taxon>Papilionoidea</taxon>
        <taxon>Nymphalidae</taxon>
        <taxon>Heliconiinae</taxon>
        <taxon>Argynnini</taxon>
        <taxon>Brenthis</taxon>
    </lineage>
</organism>
<dbReference type="AlphaFoldDB" id="A0A8J9VR10"/>
<name>A0A8J9VR10_9NEOP</name>
<keyword evidence="6" id="KW-1185">Reference proteome</keyword>
<dbReference type="GO" id="GO:0062129">
    <property type="term" value="C:chitin-based extracellular matrix"/>
    <property type="evidence" value="ECO:0007669"/>
    <property type="project" value="TreeGrafter"/>
</dbReference>
<dbReference type="PROSITE" id="PS51155">
    <property type="entry name" value="CHIT_BIND_RR_2"/>
    <property type="match status" value="1"/>
</dbReference>
<dbReference type="InterPro" id="IPR050468">
    <property type="entry name" value="Cuticle_Struct_Prot"/>
</dbReference>
<sequence>MKLFVLLCLVAAAFAAPPFDADILRYDNNNIGVGDFSYAFESSDGTKQEAVGELKNEGRDGEALKIKGSYSWVAPDNVRYLVTYEADELGYRSNIQKDGVSKALFA</sequence>
<dbReference type="PRINTS" id="PR00947">
    <property type="entry name" value="CUTICLE"/>
</dbReference>
<dbReference type="PROSITE" id="PS00306">
    <property type="entry name" value="CASEIN_ALPHA_BETA"/>
    <property type="match status" value="1"/>
</dbReference>
<keyword evidence="2 4" id="KW-0732">Signal</keyword>
<feature type="chain" id="PRO_5035469962" evidence="4">
    <location>
        <begin position="16"/>
        <end position="106"/>
    </location>
</feature>
<dbReference type="OrthoDB" id="6761795at2759"/>
<evidence type="ECO:0000256" key="3">
    <source>
        <dbReference type="PROSITE-ProRule" id="PRU00497"/>
    </source>
</evidence>
<accession>A0A8J9VR10</accession>
<feature type="non-terminal residue" evidence="5">
    <location>
        <position position="106"/>
    </location>
</feature>
<evidence type="ECO:0000256" key="2">
    <source>
        <dbReference type="ARBA" id="ARBA00022729"/>
    </source>
</evidence>
<dbReference type="EMBL" id="OV170227">
    <property type="protein sequence ID" value="CAH0727793.1"/>
    <property type="molecule type" value="Genomic_DNA"/>
</dbReference>
<gene>
    <name evidence="5" type="ORF">BINO364_LOCUS13092</name>
</gene>
<dbReference type="InterPro" id="IPR031305">
    <property type="entry name" value="Casein_CS"/>
</dbReference>
<dbReference type="InterPro" id="IPR000618">
    <property type="entry name" value="Insect_cuticle"/>
</dbReference>
<reference evidence="5" key="1">
    <citation type="submission" date="2021-12" db="EMBL/GenBank/DDBJ databases">
        <authorList>
            <person name="Martin H S."/>
        </authorList>
    </citation>
    <scope>NUCLEOTIDE SEQUENCE</scope>
</reference>
<dbReference type="PANTHER" id="PTHR10380">
    <property type="entry name" value="CUTICLE PROTEIN"/>
    <property type="match status" value="1"/>
</dbReference>
<evidence type="ECO:0000256" key="1">
    <source>
        <dbReference type="ARBA" id="ARBA00022460"/>
    </source>
</evidence>
<evidence type="ECO:0000256" key="4">
    <source>
        <dbReference type="SAM" id="SignalP"/>
    </source>
</evidence>